<sequence length="52" mass="5956">MKKEEAVDLAMKIIALDLKRDEMLEDLLVLVGRDAHAFLRQVQNGAYKTKNI</sequence>
<comment type="caution">
    <text evidence="1">The sequence shown here is derived from an EMBL/GenBank/DDBJ whole genome shotgun (WGS) entry which is preliminary data.</text>
</comment>
<organism evidence="1 2">
    <name type="scientific">Metabacillus arenae</name>
    <dbReference type="NCBI Taxonomy" id="2771434"/>
    <lineage>
        <taxon>Bacteria</taxon>
        <taxon>Bacillati</taxon>
        <taxon>Bacillota</taxon>
        <taxon>Bacilli</taxon>
        <taxon>Bacillales</taxon>
        <taxon>Bacillaceae</taxon>
        <taxon>Metabacillus</taxon>
    </lineage>
</organism>
<reference evidence="1" key="1">
    <citation type="submission" date="2020-09" db="EMBL/GenBank/DDBJ databases">
        <title>A novel bacterium of genus Bacillus, isolated from South China Sea.</title>
        <authorList>
            <person name="Huang H."/>
            <person name="Mo K."/>
            <person name="Hu Y."/>
        </authorList>
    </citation>
    <scope>NUCLEOTIDE SEQUENCE</scope>
    <source>
        <strain evidence="1">IB182487</strain>
    </source>
</reference>
<name>A0A926S0T1_9BACI</name>
<evidence type="ECO:0000313" key="2">
    <source>
        <dbReference type="Proteomes" id="UP000626844"/>
    </source>
</evidence>
<dbReference type="AlphaFoldDB" id="A0A926S0T1"/>
<keyword evidence="2" id="KW-1185">Reference proteome</keyword>
<gene>
    <name evidence="1" type="ORF">IC621_08810</name>
</gene>
<proteinExistence type="predicted"/>
<protein>
    <submittedName>
        <fullName evidence="1">Uncharacterized protein</fullName>
    </submittedName>
</protein>
<accession>A0A926S0T1</accession>
<dbReference type="EMBL" id="JACXAI010000008">
    <property type="protein sequence ID" value="MBD1380329.1"/>
    <property type="molecule type" value="Genomic_DNA"/>
</dbReference>
<dbReference type="RefSeq" id="WP_191157846.1">
    <property type="nucleotide sequence ID" value="NZ_JACXAI010000008.1"/>
</dbReference>
<evidence type="ECO:0000313" key="1">
    <source>
        <dbReference type="EMBL" id="MBD1380329.1"/>
    </source>
</evidence>
<dbReference type="Proteomes" id="UP000626844">
    <property type="component" value="Unassembled WGS sequence"/>
</dbReference>